<comment type="caution">
    <text evidence="2">The sequence shown here is derived from an EMBL/GenBank/DDBJ whole genome shotgun (WGS) entry which is preliminary data.</text>
</comment>
<protein>
    <submittedName>
        <fullName evidence="2">Uncharacterized protein</fullName>
    </submittedName>
</protein>
<evidence type="ECO:0000313" key="3">
    <source>
        <dbReference type="Proteomes" id="UP001152561"/>
    </source>
</evidence>
<sequence length="100" mass="10683">MVWGLEFAGDERDDEEKGKGLADFTVASPVHRSSGGGERREKRGRDGETVGGGHLVKHNTVQGLGSIGGVTCGIGKASVYMNFSGESVYFQKLLLFSYSI</sequence>
<dbReference type="Proteomes" id="UP001152561">
    <property type="component" value="Unassembled WGS sequence"/>
</dbReference>
<gene>
    <name evidence="2" type="ORF">K7X08_002054</name>
</gene>
<proteinExistence type="predicted"/>
<name>A0A9Q1LSS6_9SOLA</name>
<evidence type="ECO:0000256" key="1">
    <source>
        <dbReference type="SAM" id="MobiDB-lite"/>
    </source>
</evidence>
<dbReference type="AlphaFoldDB" id="A0A9Q1LSS6"/>
<evidence type="ECO:0000313" key="2">
    <source>
        <dbReference type="EMBL" id="KAJ8541238.1"/>
    </source>
</evidence>
<organism evidence="2 3">
    <name type="scientific">Anisodus acutangulus</name>
    <dbReference type="NCBI Taxonomy" id="402998"/>
    <lineage>
        <taxon>Eukaryota</taxon>
        <taxon>Viridiplantae</taxon>
        <taxon>Streptophyta</taxon>
        <taxon>Embryophyta</taxon>
        <taxon>Tracheophyta</taxon>
        <taxon>Spermatophyta</taxon>
        <taxon>Magnoliopsida</taxon>
        <taxon>eudicotyledons</taxon>
        <taxon>Gunneridae</taxon>
        <taxon>Pentapetalae</taxon>
        <taxon>asterids</taxon>
        <taxon>lamiids</taxon>
        <taxon>Solanales</taxon>
        <taxon>Solanaceae</taxon>
        <taxon>Solanoideae</taxon>
        <taxon>Hyoscyameae</taxon>
        <taxon>Anisodus</taxon>
    </lineage>
</organism>
<dbReference type="EMBL" id="JAJAGQ010000015">
    <property type="protein sequence ID" value="KAJ8541238.1"/>
    <property type="molecule type" value="Genomic_DNA"/>
</dbReference>
<keyword evidence="3" id="KW-1185">Reference proteome</keyword>
<reference evidence="3" key="1">
    <citation type="journal article" date="2023" name="Proc. Natl. Acad. Sci. U.S.A.">
        <title>Genomic and structural basis for evolution of tropane alkaloid biosynthesis.</title>
        <authorList>
            <person name="Wanga Y.-J."/>
            <person name="Taina T."/>
            <person name="Yua J.-Y."/>
            <person name="Lia J."/>
            <person name="Xua B."/>
            <person name="Chenc J."/>
            <person name="D'Auriad J.C."/>
            <person name="Huanga J.-P."/>
            <person name="Huanga S.-X."/>
        </authorList>
    </citation>
    <scope>NUCLEOTIDE SEQUENCE [LARGE SCALE GENOMIC DNA]</scope>
    <source>
        <strain evidence="3">cv. KIB-2019</strain>
    </source>
</reference>
<feature type="region of interest" description="Disordered" evidence="1">
    <location>
        <begin position="1"/>
        <end position="55"/>
    </location>
</feature>
<feature type="compositionally biased region" description="Basic and acidic residues" evidence="1">
    <location>
        <begin position="37"/>
        <end position="48"/>
    </location>
</feature>
<accession>A0A9Q1LSS6</accession>